<sequence length="185" mass="20084">MKVGDAPGLDVTAHFTLTLGECRRIAWLAAPRLYIWVMPRAAAFGLVVSAALYFSHTARSTVPALIYLGLTVYCLLPPAYVGFSVARIKRGSDYPGLKPMTFTANPTVVRIEFQSGVTHECRPDEACVAGKSGALWYLRLGSSGFAALPLRAVAPDQRDGLVAFIAALPRAQGAPRARRPRRTRR</sequence>
<evidence type="ECO:0000256" key="1">
    <source>
        <dbReference type="SAM" id="Phobius"/>
    </source>
</evidence>
<dbReference type="EMBL" id="JBEUKS010000001">
    <property type="protein sequence ID" value="MFC1437379.1"/>
    <property type="molecule type" value="Genomic_DNA"/>
</dbReference>
<protein>
    <recommendedName>
        <fullName evidence="4">YcxB-like protein domain-containing protein</fullName>
    </recommendedName>
</protein>
<comment type="caution">
    <text evidence="2">The sequence shown here is derived from an EMBL/GenBank/DDBJ whole genome shotgun (WGS) entry which is preliminary data.</text>
</comment>
<reference evidence="2 3" key="1">
    <citation type="submission" date="2024-06" db="EMBL/GenBank/DDBJ databases">
        <authorList>
            <person name="Lee S.D."/>
        </authorList>
    </citation>
    <scope>NUCLEOTIDE SEQUENCE [LARGE SCALE GENOMIC DNA]</scope>
    <source>
        <strain evidence="2 3">N1-10</strain>
    </source>
</reference>
<evidence type="ECO:0000313" key="3">
    <source>
        <dbReference type="Proteomes" id="UP001592581"/>
    </source>
</evidence>
<name>A0ABV6XGL6_9ACTN</name>
<accession>A0ABV6XGL6</accession>
<keyword evidence="3" id="KW-1185">Reference proteome</keyword>
<keyword evidence="1" id="KW-0472">Membrane</keyword>
<keyword evidence="1" id="KW-0812">Transmembrane</keyword>
<feature type="transmembrane region" description="Helical" evidence="1">
    <location>
        <begin position="33"/>
        <end position="54"/>
    </location>
</feature>
<dbReference type="Proteomes" id="UP001592581">
    <property type="component" value="Unassembled WGS sequence"/>
</dbReference>
<evidence type="ECO:0000313" key="2">
    <source>
        <dbReference type="EMBL" id="MFC1437379.1"/>
    </source>
</evidence>
<keyword evidence="1" id="KW-1133">Transmembrane helix</keyword>
<organism evidence="2 3">
    <name type="scientific">Streptacidiphilus jeojiensis</name>
    <dbReference type="NCBI Taxonomy" id="3229225"/>
    <lineage>
        <taxon>Bacteria</taxon>
        <taxon>Bacillati</taxon>
        <taxon>Actinomycetota</taxon>
        <taxon>Actinomycetes</taxon>
        <taxon>Kitasatosporales</taxon>
        <taxon>Streptomycetaceae</taxon>
        <taxon>Streptacidiphilus</taxon>
    </lineage>
</organism>
<dbReference type="RefSeq" id="WP_380562670.1">
    <property type="nucleotide sequence ID" value="NZ_JBEUKS010000001.1"/>
</dbReference>
<feature type="transmembrane region" description="Helical" evidence="1">
    <location>
        <begin position="66"/>
        <end position="88"/>
    </location>
</feature>
<gene>
    <name evidence="2" type="ORF">ABUW04_03835</name>
</gene>
<evidence type="ECO:0008006" key="4">
    <source>
        <dbReference type="Google" id="ProtNLM"/>
    </source>
</evidence>
<proteinExistence type="predicted"/>